<keyword evidence="4" id="KW-1185">Reference proteome</keyword>
<protein>
    <submittedName>
        <fullName evidence="3">DUF1266 domain-containing protein</fullName>
    </submittedName>
</protein>
<dbReference type="EMBL" id="JBFAUK010000004">
    <property type="protein sequence ID" value="MEV5506477.1"/>
    <property type="molecule type" value="Genomic_DNA"/>
</dbReference>
<name>A0ABV3JUB7_STRON</name>
<feature type="compositionally biased region" description="Pro residues" evidence="1">
    <location>
        <begin position="10"/>
        <end position="23"/>
    </location>
</feature>
<feature type="region of interest" description="Disordered" evidence="1">
    <location>
        <begin position="1"/>
        <end position="25"/>
    </location>
</feature>
<dbReference type="InterPro" id="IPR009677">
    <property type="entry name" value="DUF1266"/>
</dbReference>
<feature type="domain" description="DUF1266" evidence="2">
    <location>
        <begin position="209"/>
        <end position="414"/>
    </location>
</feature>
<proteinExistence type="predicted"/>
<sequence length="415" mass="46780">MAIWKRPEPIAAPPAPPAPPAVPPAWQAPTEVERGLYEAKWRGDWDGYLRLLAGTHLYFAVSRGNAETAPDRPSWRSYPLPQVRGHGYVFHTPGMLPAPTADPVYYSRRLSEVAERWPDPTVPWLAVNPGTPCEAFFPASPGHRAVWQQRFQGTPTHRRMTLNTLRVGAPVDGPVAHGLACGALLCVQNGSLWNNMAWHGCGFTSERERLREWWGITTREEWLSTQEKLLRADYSGGGTWEFVLRVRRALAREYGGPVELAHWREATGRVIRHNAAEGGTFARCKDIDAEVGRVQRLIGRIARYESRFRADGLLPEGKQVRSVLSWDYGRASKMARWGLGARFCDLAEAESAVVRTGTVSKTEYHSWADFSAGYILGRCLHFDDEEFGNWYQGVLEAHRLLMSDPQSPWLTIPWK</sequence>
<accession>A0ABV3JUB7</accession>
<reference evidence="3 4" key="1">
    <citation type="submission" date="2024-06" db="EMBL/GenBank/DDBJ databases">
        <title>The Natural Products Discovery Center: Release of the First 8490 Sequenced Strains for Exploring Actinobacteria Biosynthetic Diversity.</title>
        <authorList>
            <person name="Kalkreuter E."/>
            <person name="Kautsar S.A."/>
            <person name="Yang D."/>
            <person name="Bader C.D."/>
            <person name="Teijaro C.N."/>
            <person name="Fluegel L."/>
            <person name="Davis C.M."/>
            <person name="Simpson J.R."/>
            <person name="Lauterbach L."/>
            <person name="Steele A.D."/>
            <person name="Gui C."/>
            <person name="Meng S."/>
            <person name="Li G."/>
            <person name="Viehrig K."/>
            <person name="Ye F."/>
            <person name="Su P."/>
            <person name="Kiefer A.F."/>
            <person name="Nichols A."/>
            <person name="Cepeda A.J."/>
            <person name="Yan W."/>
            <person name="Fan B."/>
            <person name="Jiang Y."/>
            <person name="Adhikari A."/>
            <person name="Zheng C.-J."/>
            <person name="Schuster L."/>
            <person name="Cowan T.M."/>
            <person name="Smanski M.J."/>
            <person name="Chevrette M.G."/>
            <person name="De Carvalho L.P.S."/>
            <person name="Shen B."/>
        </authorList>
    </citation>
    <scope>NUCLEOTIDE SEQUENCE [LARGE SCALE GENOMIC DNA]</scope>
    <source>
        <strain evidence="3 4">NPDC052347</strain>
    </source>
</reference>
<comment type="caution">
    <text evidence="3">The sequence shown here is derived from an EMBL/GenBank/DDBJ whole genome shotgun (WGS) entry which is preliminary data.</text>
</comment>
<dbReference type="Proteomes" id="UP001552594">
    <property type="component" value="Unassembled WGS sequence"/>
</dbReference>
<dbReference type="RefSeq" id="WP_109282890.1">
    <property type="nucleotide sequence ID" value="NZ_JBFAUK010000004.1"/>
</dbReference>
<evidence type="ECO:0000259" key="2">
    <source>
        <dbReference type="Pfam" id="PF06889"/>
    </source>
</evidence>
<gene>
    <name evidence="3" type="ORF">AB0L16_08345</name>
</gene>
<organism evidence="3 4">
    <name type="scientific">Streptomyces orinoci</name>
    <name type="common">Streptoverticillium orinoci</name>
    <dbReference type="NCBI Taxonomy" id="67339"/>
    <lineage>
        <taxon>Bacteria</taxon>
        <taxon>Bacillati</taxon>
        <taxon>Actinomycetota</taxon>
        <taxon>Actinomycetes</taxon>
        <taxon>Kitasatosporales</taxon>
        <taxon>Streptomycetaceae</taxon>
        <taxon>Streptomyces</taxon>
    </lineage>
</organism>
<evidence type="ECO:0000313" key="4">
    <source>
        <dbReference type="Proteomes" id="UP001552594"/>
    </source>
</evidence>
<evidence type="ECO:0000256" key="1">
    <source>
        <dbReference type="SAM" id="MobiDB-lite"/>
    </source>
</evidence>
<dbReference type="Pfam" id="PF06889">
    <property type="entry name" value="DUF1266"/>
    <property type="match status" value="1"/>
</dbReference>
<evidence type="ECO:0000313" key="3">
    <source>
        <dbReference type="EMBL" id="MEV5506477.1"/>
    </source>
</evidence>